<dbReference type="InterPro" id="IPR001810">
    <property type="entry name" value="F-box_dom"/>
</dbReference>
<dbReference type="SUPFAM" id="SSF81383">
    <property type="entry name" value="F-box domain"/>
    <property type="match status" value="1"/>
</dbReference>
<sequence length="291" mass="34050">MGKTRSMIRTHNHDDASNRKRFKTCDINGGATSWSDLEHAVLFKVMMQLGCIDFVAFSEVCKSWRSFAVSKKKMFMASRPPMLMWVLYHPDKINECYLEDFEGRKFKTLFPHSAHRKCVGLTCGSWNHVSSTFPILDLHAFKGKIYALNNDFRLCEMNLNPQHPKLTLLKIKNCLKPCFFHPKFVSLAGEKLYVIDHIPEEDEDLYRVQELDFGKMKWVLQEEKTIGEEYAFFLSILWNDTAVNYGATVKLDLCAKIYDCFPGIRKDMFFATKNMWYFPHECMKVNRIDES</sequence>
<comment type="caution">
    <text evidence="2">The sequence shown here is derived from an EMBL/GenBank/DDBJ whole genome shotgun (WGS) entry which is preliminary data.</text>
</comment>
<proteinExistence type="predicted"/>
<keyword evidence="3" id="KW-1185">Reference proteome</keyword>
<evidence type="ECO:0000259" key="1">
    <source>
        <dbReference type="Pfam" id="PF00646"/>
    </source>
</evidence>
<organism evidence="2 3">
    <name type="scientific">Lactuca virosa</name>
    <dbReference type="NCBI Taxonomy" id="75947"/>
    <lineage>
        <taxon>Eukaryota</taxon>
        <taxon>Viridiplantae</taxon>
        <taxon>Streptophyta</taxon>
        <taxon>Embryophyta</taxon>
        <taxon>Tracheophyta</taxon>
        <taxon>Spermatophyta</taxon>
        <taxon>Magnoliopsida</taxon>
        <taxon>eudicotyledons</taxon>
        <taxon>Gunneridae</taxon>
        <taxon>Pentapetalae</taxon>
        <taxon>asterids</taxon>
        <taxon>campanulids</taxon>
        <taxon>Asterales</taxon>
        <taxon>Asteraceae</taxon>
        <taxon>Cichorioideae</taxon>
        <taxon>Cichorieae</taxon>
        <taxon>Lactucinae</taxon>
        <taxon>Lactuca</taxon>
    </lineage>
</organism>
<evidence type="ECO:0000313" key="3">
    <source>
        <dbReference type="Proteomes" id="UP001157418"/>
    </source>
</evidence>
<dbReference type="PANTHER" id="PTHR45463:SF8">
    <property type="entry name" value="OS09G0392200 PROTEIN"/>
    <property type="match status" value="1"/>
</dbReference>
<accession>A0AAU9LQR2</accession>
<dbReference type="PANTHER" id="PTHR45463">
    <property type="entry name" value="OS09G0392200 PROTEIN"/>
    <property type="match status" value="1"/>
</dbReference>
<gene>
    <name evidence="2" type="ORF">LVIROSA_LOCUS4020</name>
</gene>
<dbReference type="Proteomes" id="UP001157418">
    <property type="component" value="Unassembled WGS sequence"/>
</dbReference>
<dbReference type="Pfam" id="PF00646">
    <property type="entry name" value="F-box"/>
    <property type="match status" value="1"/>
</dbReference>
<dbReference type="AlphaFoldDB" id="A0AAU9LQR2"/>
<reference evidence="2 3" key="1">
    <citation type="submission" date="2022-01" db="EMBL/GenBank/DDBJ databases">
        <authorList>
            <person name="Xiong W."/>
            <person name="Schranz E."/>
        </authorList>
    </citation>
    <scope>NUCLEOTIDE SEQUENCE [LARGE SCALE GENOMIC DNA]</scope>
</reference>
<dbReference type="EMBL" id="CAKMRJ010000002">
    <property type="protein sequence ID" value="CAH1416240.1"/>
    <property type="molecule type" value="Genomic_DNA"/>
</dbReference>
<evidence type="ECO:0000313" key="2">
    <source>
        <dbReference type="EMBL" id="CAH1416240.1"/>
    </source>
</evidence>
<protein>
    <recommendedName>
        <fullName evidence="1">F-box domain-containing protein</fullName>
    </recommendedName>
</protein>
<feature type="domain" description="F-box" evidence="1">
    <location>
        <begin position="34"/>
        <end position="73"/>
    </location>
</feature>
<dbReference type="InterPro" id="IPR036047">
    <property type="entry name" value="F-box-like_dom_sf"/>
</dbReference>
<dbReference type="Gene3D" id="1.20.1280.50">
    <property type="match status" value="1"/>
</dbReference>
<name>A0AAU9LQR2_9ASTR</name>